<dbReference type="GO" id="GO:0051213">
    <property type="term" value="F:dioxygenase activity"/>
    <property type="evidence" value="ECO:0007669"/>
    <property type="project" value="UniProtKB-KW"/>
</dbReference>
<protein>
    <recommendedName>
        <fullName evidence="6">2OGFeDO JBP1/TET oxygenase domain-containing protein</fullName>
    </recommendedName>
</protein>
<dbReference type="GO" id="GO:0046872">
    <property type="term" value="F:metal ion binding"/>
    <property type="evidence" value="ECO:0007669"/>
    <property type="project" value="UniProtKB-KW"/>
</dbReference>
<dbReference type="RefSeq" id="XP_041188628.1">
    <property type="nucleotide sequence ID" value="XM_041333357.1"/>
</dbReference>
<dbReference type="EMBL" id="JABBWG010000038">
    <property type="protein sequence ID" value="KAG1808413.1"/>
    <property type="molecule type" value="Genomic_DNA"/>
</dbReference>
<dbReference type="Proteomes" id="UP000807769">
    <property type="component" value="Unassembled WGS sequence"/>
</dbReference>
<dbReference type="InterPro" id="IPR024779">
    <property type="entry name" value="2OGFeDO_JBP1/TET_oxygenase_dom"/>
</dbReference>
<keyword evidence="8" id="KW-1185">Reference proteome</keyword>
<evidence type="ECO:0000256" key="2">
    <source>
        <dbReference type="ARBA" id="ARBA00022723"/>
    </source>
</evidence>
<feature type="domain" description="2OGFeDO JBP1/TET oxygenase" evidence="6">
    <location>
        <begin position="154"/>
        <end position="272"/>
    </location>
</feature>
<dbReference type="OrthoDB" id="2672467at2759"/>
<dbReference type="GeneID" id="64627374"/>
<keyword evidence="4" id="KW-0560">Oxidoreductase</keyword>
<evidence type="ECO:0000256" key="1">
    <source>
        <dbReference type="ARBA" id="ARBA00001954"/>
    </source>
</evidence>
<proteinExistence type="predicted"/>
<sequence>MTVSSTSDIEITLWHTWALTVTHEACEYTEQKFNAEKTGGDPVIPSQNLDTDLVMACDQLVDHLIKAYKNPIQMQINVARYSKVISPKDTRHNEEREEKLLERCPPGHEGTKLVEIPTTILDASGAIIAWYVPDALTNATQNQSDPEVSASLKGASSKKILKVIVRPAAIATAALRVMHPEQYWAGLRAFSSLKEKAESKELLKMSETLQYWASMFNSLSVISNRETPNHRDHLSIPECFNILTTVGNYSNAWMSMPSLQLEFRIVRHGVHAVEGDWIAWAWYMRDSVHVYARVPSCGWARVDYKQ</sequence>
<organism evidence="7 8">
    <name type="scientific">Suillus subaureus</name>
    <dbReference type="NCBI Taxonomy" id="48587"/>
    <lineage>
        <taxon>Eukaryota</taxon>
        <taxon>Fungi</taxon>
        <taxon>Dikarya</taxon>
        <taxon>Basidiomycota</taxon>
        <taxon>Agaricomycotina</taxon>
        <taxon>Agaricomycetes</taxon>
        <taxon>Agaricomycetidae</taxon>
        <taxon>Boletales</taxon>
        <taxon>Suillineae</taxon>
        <taxon>Suillaceae</taxon>
        <taxon>Suillus</taxon>
    </lineage>
</organism>
<gene>
    <name evidence="7" type="ORF">BJ212DRAFT_1303025</name>
</gene>
<dbReference type="AlphaFoldDB" id="A0A9P7E0Z6"/>
<evidence type="ECO:0000256" key="3">
    <source>
        <dbReference type="ARBA" id="ARBA00022964"/>
    </source>
</evidence>
<evidence type="ECO:0000313" key="7">
    <source>
        <dbReference type="EMBL" id="KAG1808413.1"/>
    </source>
</evidence>
<evidence type="ECO:0000256" key="4">
    <source>
        <dbReference type="ARBA" id="ARBA00023002"/>
    </source>
</evidence>
<keyword evidence="2" id="KW-0479">Metal-binding</keyword>
<evidence type="ECO:0000259" key="6">
    <source>
        <dbReference type="Pfam" id="PF12851"/>
    </source>
</evidence>
<name>A0A9P7E0Z6_9AGAM</name>
<accession>A0A9P7E0Z6</accession>
<evidence type="ECO:0000256" key="5">
    <source>
        <dbReference type="ARBA" id="ARBA00023004"/>
    </source>
</evidence>
<keyword evidence="3" id="KW-0223">Dioxygenase</keyword>
<reference evidence="7" key="1">
    <citation type="journal article" date="2020" name="New Phytol.">
        <title>Comparative genomics reveals dynamic genome evolution in host specialist ectomycorrhizal fungi.</title>
        <authorList>
            <person name="Lofgren L.A."/>
            <person name="Nguyen N.H."/>
            <person name="Vilgalys R."/>
            <person name="Ruytinx J."/>
            <person name="Liao H.L."/>
            <person name="Branco S."/>
            <person name="Kuo A."/>
            <person name="LaButti K."/>
            <person name="Lipzen A."/>
            <person name="Andreopoulos W."/>
            <person name="Pangilinan J."/>
            <person name="Riley R."/>
            <person name="Hundley H."/>
            <person name="Na H."/>
            <person name="Barry K."/>
            <person name="Grigoriev I.V."/>
            <person name="Stajich J.E."/>
            <person name="Kennedy P.G."/>
        </authorList>
    </citation>
    <scope>NUCLEOTIDE SEQUENCE</scope>
    <source>
        <strain evidence="7">MN1</strain>
    </source>
</reference>
<evidence type="ECO:0000313" key="8">
    <source>
        <dbReference type="Proteomes" id="UP000807769"/>
    </source>
</evidence>
<keyword evidence="5" id="KW-0408">Iron</keyword>
<dbReference type="Pfam" id="PF12851">
    <property type="entry name" value="Tet_JBP"/>
    <property type="match status" value="1"/>
</dbReference>
<comment type="cofactor">
    <cofactor evidence="1">
        <name>Fe(2+)</name>
        <dbReference type="ChEBI" id="CHEBI:29033"/>
    </cofactor>
</comment>
<comment type="caution">
    <text evidence="7">The sequence shown here is derived from an EMBL/GenBank/DDBJ whole genome shotgun (WGS) entry which is preliminary data.</text>
</comment>